<evidence type="ECO:0000313" key="1">
    <source>
        <dbReference type="EMBL" id="MDQ0255248.1"/>
    </source>
</evidence>
<reference evidence="1 2" key="1">
    <citation type="submission" date="2023-07" db="EMBL/GenBank/DDBJ databases">
        <title>Genomic Encyclopedia of Type Strains, Phase IV (KMG-IV): sequencing the most valuable type-strain genomes for metagenomic binning, comparative biology and taxonomic classification.</title>
        <authorList>
            <person name="Goeker M."/>
        </authorList>
    </citation>
    <scope>NUCLEOTIDE SEQUENCE [LARGE SCALE GENOMIC DNA]</scope>
    <source>
        <strain evidence="1 2">DSM 9768</strain>
    </source>
</reference>
<keyword evidence="2" id="KW-1185">Reference proteome</keyword>
<sequence>MENELPRLEELTEKLLEKNTLALQYFEFYTLQGESADFQTIVHPFADEVKKLSDEWMELALSFVKREKPKYLYHNQVDNAHENLQIQAVACFQKDTKRKRFLERNKSIEYTLESLLKLII</sequence>
<dbReference type="Proteomes" id="UP001230005">
    <property type="component" value="Unassembled WGS sequence"/>
</dbReference>
<dbReference type="Pfam" id="PF08807">
    <property type="entry name" value="DUF1798"/>
    <property type="match status" value="1"/>
</dbReference>
<dbReference type="SUPFAM" id="SSF140415">
    <property type="entry name" value="YppE-like"/>
    <property type="match status" value="1"/>
</dbReference>
<name>A0ABT9ZXP5_9BACI</name>
<protein>
    <recommendedName>
        <fullName evidence="3">DUF1798 family protein</fullName>
    </recommendedName>
</protein>
<evidence type="ECO:0000313" key="2">
    <source>
        <dbReference type="Proteomes" id="UP001230005"/>
    </source>
</evidence>
<dbReference type="RefSeq" id="WP_307326190.1">
    <property type="nucleotide sequence ID" value="NZ_JAUSUG010000009.1"/>
</dbReference>
<dbReference type="EMBL" id="JAUSUG010000009">
    <property type="protein sequence ID" value="MDQ0255248.1"/>
    <property type="molecule type" value="Genomic_DNA"/>
</dbReference>
<organism evidence="1 2">
    <name type="scientific">Evansella vedderi</name>
    <dbReference type="NCBI Taxonomy" id="38282"/>
    <lineage>
        <taxon>Bacteria</taxon>
        <taxon>Bacillati</taxon>
        <taxon>Bacillota</taxon>
        <taxon>Bacilli</taxon>
        <taxon>Bacillales</taxon>
        <taxon>Bacillaceae</taxon>
        <taxon>Evansella</taxon>
    </lineage>
</organism>
<comment type="caution">
    <text evidence="1">The sequence shown here is derived from an EMBL/GenBank/DDBJ whole genome shotgun (WGS) entry which is preliminary data.</text>
</comment>
<gene>
    <name evidence="1" type="ORF">J2S74_002630</name>
</gene>
<proteinExistence type="predicted"/>
<accession>A0ABT9ZXP5</accession>
<dbReference type="InterPro" id="IPR014913">
    <property type="entry name" value="YppE-like"/>
</dbReference>
<evidence type="ECO:0008006" key="3">
    <source>
        <dbReference type="Google" id="ProtNLM"/>
    </source>
</evidence>
<dbReference type="Gene3D" id="1.20.120.440">
    <property type="entry name" value="YppE-like"/>
    <property type="match status" value="1"/>
</dbReference>
<dbReference type="InterPro" id="IPR023351">
    <property type="entry name" value="YppE-like_sf"/>
</dbReference>